<accession>A0A3A1YHX1</accession>
<dbReference type="InterPro" id="IPR029024">
    <property type="entry name" value="TerB-like"/>
</dbReference>
<organism evidence="1 2">
    <name type="scientific">Capnocytophaga canis</name>
    <dbReference type="NCBI Taxonomy" id="1848903"/>
    <lineage>
        <taxon>Bacteria</taxon>
        <taxon>Pseudomonadati</taxon>
        <taxon>Bacteroidota</taxon>
        <taxon>Flavobacteriia</taxon>
        <taxon>Flavobacteriales</taxon>
        <taxon>Flavobacteriaceae</taxon>
        <taxon>Capnocytophaga</taxon>
    </lineage>
</organism>
<dbReference type="SUPFAM" id="SSF158682">
    <property type="entry name" value="TerB-like"/>
    <property type="match status" value="1"/>
</dbReference>
<name>A0A3A1YHX1_9FLAO</name>
<evidence type="ECO:0000313" key="2">
    <source>
        <dbReference type="Proteomes" id="UP000265497"/>
    </source>
</evidence>
<reference evidence="1 2" key="1">
    <citation type="submission" date="2017-08" db="EMBL/GenBank/DDBJ databases">
        <title>Capnocytophaga canis 17-158 assembly.</title>
        <authorList>
            <person name="Gulvik C.A."/>
        </authorList>
    </citation>
    <scope>NUCLEOTIDE SEQUENCE [LARGE SCALE GENOMIC DNA]</scope>
    <source>
        <strain evidence="1 2">17-158</strain>
    </source>
</reference>
<gene>
    <name evidence="1" type="ORF">CKY20_05905</name>
</gene>
<evidence type="ECO:0008006" key="3">
    <source>
        <dbReference type="Google" id="ProtNLM"/>
    </source>
</evidence>
<evidence type="ECO:0000313" key="1">
    <source>
        <dbReference type="EMBL" id="RIY37046.1"/>
    </source>
</evidence>
<dbReference type="AlphaFoldDB" id="A0A3A1YHX1"/>
<protein>
    <recommendedName>
        <fullName evidence="3">Co-chaperone DjlA N-terminal domain-containing protein</fullName>
    </recommendedName>
</protein>
<comment type="caution">
    <text evidence="1">The sequence shown here is derived from an EMBL/GenBank/DDBJ whole genome shotgun (WGS) entry which is preliminary data.</text>
</comment>
<dbReference type="Gene3D" id="1.10.3680.10">
    <property type="entry name" value="TerB-like"/>
    <property type="match status" value="1"/>
</dbReference>
<sequence length="141" mass="16340">MFMVQEMKKHLMNLYFLALSDGEFAPQELDTILEIAQEKGFSQQEFQQMLINPPVGIFQTPSEFMDKIFLLYDFAKVILADGVIDDNEVATFLKFCERFGFEAEVSLELFDWLIDLARKKLNSEQLKQEITNLISNQNGTI</sequence>
<dbReference type="Proteomes" id="UP000265497">
    <property type="component" value="Unassembled WGS sequence"/>
</dbReference>
<dbReference type="EMBL" id="NSDI01000004">
    <property type="protein sequence ID" value="RIY37046.1"/>
    <property type="molecule type" value="Genomic_DNA"/>
</dbReference>
<dbReference type="CDD" id="cd07177">
    <property type="entry name" value="terB_like"/>
    <property type="match status" value="1"/>
</dbReference>
<proteinExistence type="predicted"/>